<dbReference type="Gene3D" id="2.40.50.870">
    <property type="entry name" value="Protein of unknown function (DUF3299)"/>
    <property type="match status" value="1"/>
</dbReference>
<proteinExistence type="predicted"/>
<evidence type="ECO:0000313" key="2">
    <source>
        <dbReference type="Proteomes" id="UP000005289"/>
    </source>
</evidence>
<reference evidence="1 2" key="1">
    <citation type="submission" date="2013-12" db="EMBL/GenBank/DDBJ databases">
        <authorList>
            <consortium name="DOE Joint Genome Institute"/>
            <person name="Muyzer G."/>
            <person name="Huntemann M."/>
            <person name="Han J."/>
            <person name="Chen A."/>
            <person name="Kyrpides N."/>
            <person name="Mavromatis K."/>
            <person name="Markowitz V."/>
            <person name="Palaniappan K."/>
            <person name="Ivanova N."/>
            <person name="Schaumberg A."/>
            <person name="Pati A."/>
            <person name="Liolios K."/>
            <person name="Nordberg H.P."/>
            <person name="Cantor M.N."/>
            <person name="Hua S.X."/>
            <person name="Woyke T."/>
        </authorList>
    </citation>
    <scope>NUCLEOTIDE SEQUENCE [LARGE SCALE GENOMIC DNA]</scope>
    <source>
        <strain evidence="1 2">ARh 1</strain>
    </source>
</reference>
<dbReference type="KEGG" id="tti:THITH_16825"/>
<dbReference type="Pfam" id="PF11736">
    <property type="entry name" value="DUF3299"/>
    <property type="match status" value="1"/>
</dbReference>
<evidence type="ECO:0000313" key="1">
    <source>
        <dbReference type="EMBL" id="AHE99682.1"/>
    </source>
</evidence>
<dbReference type="STRING" id="713585.THITH_16825"/>
<dbReference type="AlphaFoldDB" id="W0DR31"/>
<dbReference type="InterPro" id="IPR021727">
    <property type="entry name" value="DUF3299"/>
</dbReference>
<organism evidence="1 2">
    <name type="scientific">Thioalkalivibrio paradoxus ARh 1</name>
    <dbReference type="NCBI Taxonomy" id="713585"/>
    <lineage>
        <taxon>Bacteria</taxon>
        <taxon>Pseudomonadati</taxon>
        <taxon>Pseudomonadota</taxon>
        <taxon>Gammaproteobacteria</taxon>
        <taxon>Chromatiales</taxon>
        <taxon>Ectothiorhodospiraceae</taxon>
        <taxon>Thioalkalivibrio</taxon>
    </lineage>
</organism>
<accession>W0DR31</accession>
<keyword evidence="2" id="KW-1185">Reference proteome</keyword>
<dbReference type="HOGENOM" id="CLU_099457_3_0_6"/>
<name>W0DR31_9GAMM</name>
<protein>
    <recommendedName>
        <fullName evidence="3">DUF3299 domain-containing protein</fullName>
    </recommendedName>
</protein>
<sequence length="144" mass="15916">MTWDMLIPEDYEFDDPLEGIDVGGYADDDPRAIELLEKLRASWADTPVVDELDGERVRLGGFVVPLEGDGSRVTEFLLVPFYGACIHVPPPPPNQVVHVHVNGDGISARSFDAVWLTGTMRAQRSSSELADAGYSMRPDRVEPF</sequence>
<dbReference type="Proteomes" id="UP000005289">
    <property type="component" value="Chromosome"/>
</dbReference>
<dbReference type="EMBL" id="CP007029">
    <property type="protein sequence ID" value="AHE99682.1"/>
    <property type="molecule type" value="Genomic_DNA"/>
</dbReference>
<gene>
    <name evidence="1" type="ORF">THITH_16825</name>
</gene>
<evidence type="ECO:0008006" key="3">
    <source>
        <dbReference type="Google" id="ProtNLM"/>
    </source>
</evidence>